<keyword evidence="8" id="KW-1185">Reference proteome</keyword>
<dbReference type="PROSITE" id="PS50104">
    <property type="entry name" value="TIR"/>
    <property type="match status" value="1"/>
</dbReference>
<evidence type="ECO:0000256" key="5">
    <source>
        <dbReference type="SAM" id="MobiDB-lite"/>
    </source>
</evidence>
<dbReference type="SMART" id="SM00255">
    <property type="entry name" value="TIR"/>
    <property type="match status" value="1"/>
</dbReference>
<dbReference type="InterPro" id="IPR035897">
    <property type="entry name" value="Toll_tir_struct_dom_sf"/>
</dbReference>
<dbReference type="PANTHER" id="PTHR11017">
    <property type="entry name" value="LEUCINE-RICH REPEAT-CONTAINING PROTEIN"/>
    <property type="match status" value="1"/>
</dbReference>
<dbReference type="InterPro" id="IPR058546">
    <property type="entry name" value="RPS4B/Roq1-like_LRR"/>
</dbReference>
<dbReference type="InterPro" id="IPR036390">
    <property type="entry name" value="WH_DNA-bd_sf"/>
</dbReference>
<dbReference type="EMBL" id="JAZDWU010000003">
    <property type="protein sequence ID" value="KAL0008053.1"/>
    <property type="molecule type" value="Genomic_DNA"/>
</dbReference>
<dbReference type="SUPFAM" id="SSF46785">
    <property type="entry name" value="Winged helix' DNA-binding domain"/>
    <property type="match status" value="1"/>
</dbReference>
<keyword evidence="2" id="KW-0677">Repeat</keyword>
<dbReference type="SUPFAM" id="SSF52058">
    <property type="entry name" value="L domain-like"/>
    <property type="match status" value="1"/>
</dbReference>
<dbReference type="SUPFAM" id="SSF52540">
    <property type="entry name" value="P-loop containing nucleoside triphosphate hydrolases"/>
    <property type="match status" value="1"/>
</dbReference>
<dbReference type="Pfam" id="PF23286">
    <property type="entry name" value="LRR_13"/>
    <property type="match status" value="1"/>
</dbReference>
<dbReference type="Gene3D" id="3.80.10.10">
    <property type="entry name" value="Ribonuclease Inhibitor"/>
    <property type="match status" value="1"/>
</dbReference>
<dbReference type="FunFam" id="3.40.50.10140:FF:000007">
    <property type="entry name" value="Disease resistance protein (TIR-NBS-LRR class)"/>
    <property type="match status" value="1"/>
</dbReference>
<dbReference type="InterPro" id="IPR042197">
    <property type="entry name" value="Apaf_helical"/>
</dbReference>
<dbReference type="AlphaFoldDB" id="A0AAW2DEB5"/>
<keyword evidence="3" id="KW-0611">Plant defense</keyword>
<sequence length="915" mass="105126">MASMNNKRASSSSSSTHLLTYEVFLSFRGEDTRNGFTSHLYTALDQKGIYTFIDDEKLERGKSISPTLMKAINESRVAIVILSKNYASSTWCLEELEEIIGCITKTGMTVLPIFYYVDPSNVQKQIGTFKQAFDEHEQCFKENIEKVQKWRAILKKVANNSGWHLPKSTETKVIQEIVQEIVNKLSSTYIVNTKGLIGINCRGEELKPLLDLESNNVRIIRVWGMGGMGKTTLARVVYGMISDQFEACSFIDVREDFEKKSLLWLQQKILKELLMGSDMNIPDVDSGILMIKKWLRYKKILLVLDDVNKLNQLNKLARENDWFGPSSRIIITTRDEHLLRTRKVDVIYEAKGLNDVEAFHLFNLKAFGDEHPIVDYLELSKAFVHYANGLPLAIEILGSFLFSKSKDEWKSALDRLKEYPEREILNVLQISYDGLQETEKEIFLNISCFFNHMNEETIIEILDYLELYPKIGLRVLIDKSLIKLQENELWMHLLQDMGKDIVHQECREDPGKRSRLWLYEDIDDVLTKNTGTKEIQGIVLELHEQQEMVKWNPEAFLEMQYLKFLKIDSVHLMHDLKHLPNSLRFLDWSGYSSKSLPSSFQSNKLVKLRLRNSYIERLWKGAQSLGRLKFIELNGSQKLIETPDITEALVLEKLDLENCINLCEIHPSISVHKNLTLLNLKGCKNLRRLPSKFEMESLKILILFDCSKVKTIPKFGKNMERVLKLYLDGTAITKLPTSMGNLTSLTSLGLRDCKNLMSLPSTFFNMKTLENVNLSGCSKLCKLLENLGTVESVENVDEKDTKLVWECDANGFSQIGVRIENLGGRGLEVKKCGLRLVYKKDIEDLNRTMTQRHHNFDNSMVAAEGYKAKRTRDDYDEAGSSNDNPHPKRIGNSNCEESSEYKDCREELSESDLEG</sequence>
<reference evidence="7 8" key="1">
    <citation type="submission" date="2024-01" db="EMBL/GenBank/DDBJ databases">
        <title>A telomere-to-telomere, gap-free genome of sweet tea (Lithocarpus litseifolius).</title>
        <authorList>
            <person name="Zhou J."/>
        </authorList>
    </citation>
    <scope>NUCLEOTIDE SEQUENCE [LARGE SCALE GENOMIC DNA]</scope>
    <source>
        <strain evidence="7">Zhou-2022a</strain>
        <tissue evidence="7">Leaf</tissue>
    </source>
</reference>
<dbReference type="PRINTS" id="PR00364">
    <property type="entry name" value="DISEASERSIST"/>
</dbReference>
<protein>
    <recommendedName>
        <fullName evidence="6">TIR domain-containing protein</fullName>
    </recommendedName>
</protein>
<dbReference type="Gene3D" id="3.40.50.300">
    <property type="entry name" value="P-loop containing nucleotide triphosphate hydrolases"/>
    <property type="match status" value="1"/>
</dbReference>
<dbReference type="InterPro" id="IPR000157">
    <property type="entry name" value="TIR_dom"/>
</dbReference>
<keyword evidence="1" id="KW-0433">Leucine-rich repeat</keyword>
<dbReference type="GO" id="GO:0007165">
    <property type="term" value="P:signal transduction"/>
    <property type="evidence" value="ECO:0007669"/>
    <property type="project" value="InterPro"/>
</dbReference>
<dbReference type="Pfam" id="PF23282">
    <property type="entry name" value="WHD_ROQ1"/>
    <property type="match status" value="1"/>
</dbReference>
<gene>
    <name evidence="7" type="ORF">SO802_009555</name>
</gene>
<dbReference type="SUPFAM" id="SSF52200">
    <property type="entry name" value="Toll/Interleukin receptor TIR domain"/>
    <property type="match status" value="1"/>
</dbReference>
<dbReference type="InterPro" id="IPR058192">
    <property type="entry name" value="WHD_ROQ1-like"/>
</dbReference>
<evidence type="ECO:0000256" key="3">
    <source>
        <dbReference type="ARBA" id="ARBA00022821"/>
    </source>
</evidence>
<organism evidence="7 8">
    <name type="scientific">Lithocarpus litseifolius</name>
    <dbReference type="NCBI Taxonomy" id="425828"/>
    <lineage>
        <taxon>Eukaryota</taxon>
        <taxon>Viridiplantae</taxon>
        <taxon>Streptophyta</taxon>
        <taxon>Embryophyta</taxon>
        <taxon>Tracheophyta</taxon>
        <taxon>Spermatophyta</taxon>
        <taxon>Magnoliopsida</taxon>
        <taxon>eudicotyledons</taxon>
        <taxon>Gunneridae</taxon>
        <taxon>Pentapetalae</taxon>
        <taxon>rosids</taxon>
        <taxon>fabids</taxon>
        <taxon>Fagales</taxon>
        <taxon>Fagaceae</taxon>
        <taxon>Lithocarpus</taxon>
    </lineage>
</organism>
<feature type="compositionally biased region" description="Basic and acidic residues" evidence="5">
    <location>
        <begin position="899"/>
        <end position="908"/>
    </location>
</feature>
<dbReference type="GO" id="GO:0043531">
    <property type="term" value="F:ADP binding"/>
    <property type="evidence" value="ECO:0007669"/>
    <property type="project" value="InterPro"/>
</dbReference>
<dbReference type="PANTHER" id="PTHR11017:SF573">
    <property type="entry name" value="ADP-RIBOSYL CYCLASE_CYCLIC ADP-RIBOSE HYDROLASE"/>
    <property type="match status" value="1"/>
</dbReference>
<dbReference type="Pfam" id="PF00931">
    <property type="entry name" value="NB-ARC"/>
    <property type="match status" value="1"/>
</dbReference>
<feature type="domain" description="TIR" evidence="6">
    <location>
        <begin position="19"/>
        <end position="185"/>
    </location>
</feature>
<evidence type="ECO:0000256" key="1">
    <source>
        <dbReference type="ARBA" id="ARBA00022614"/>
    </source>
</evidence>
<proteinExistence type="predicted"/>
<dbReference type="Gene3D" id="1.10.8.430">
    <property type="entry name" value="Helical domain of apoptotic protease-activating factors"/>
    <property type="match status" value="1"/>
</dbReference>
<evidence type="ECO:0000256" key="4">
    <source>
        <dbReference type="ARBA" id="ARBA00023027"/>
    </source>
</evidence>
<dbReference type="Gene3D" id="3.40.50.10140">
    <property type="entry name" value="Toll/interleukin-1 receptor homology (TIR) domain"/>
    <property type="match status" value="1"/>
</dbReference>
<dbReference type="InterPro" id="IPR002182">
    <property type="entry name" value="NB-ARC"/>
</dbReference>
<comment type="caution">
    <text evidence="7">The sequence shown here is derived from an EMBL/GenBank/DDBJ whole genome shotgun (WGS) entry which is preliminary data.</text>
</comment>
<evidence type="ECO:0000313" key="7">
    <source>
        <dbReference type="EMBL" id="KAL0008053.1"/>
    </source>
</evidence>
<evidence type="ECO:0000259" key="6">
    <source>
        <dbReference type="PROSITE" id="PS50104"/>
    </source>
</evidence>
<dbReference type="InterPro" id="IPR044974">
    <property type="entry name" value="Disease_R_plants"/>
</dbReference>
<feature type="region of interest" description="Disordered" evidence="5">
    <location>
        <begin position="871"/>
        <end position="915"/>
    </location>
</feature>
<dbReference type="GO" id="GO:0006952">
    <property type="term" value="P:defense response"/>
    <property type="evidence" value="ECO:0007669"/>
    <property type="project" value="UniProtKB-KW"/>
</dbReference>
<dbReference type="InterPro" id="IPR032675">
    <property type="entry name" value="LRR_dom_sf"/>
</dbReference>
<accession>A0AAW2DEB5</accession>
<keyword evidence="4" id="KW-0520">NAD</keyword>
<name>A0AAW2DEB5_9ROSI</name>
<dbReference type="Pfam" id="PF01582">
    <property type="entry name" value="TIR"/>
    <property type="match status" value="1"/>
</dbReference>
<dbReference type="Proteomes" id="UP001459277">
    <property type="component" value="Unassembled WGS sequence"/>
</dbReference>
<evidence type="ECO:0000256" key="2">
    <source>
        <dbReference type="ARBA" id="ARBA00022737"/>
    </source>
</evidence>
<dbReference type="InterPro" id="IPR027417">
    <property type="entry name" value="P-loop_NTPase"/>
</dbReference>
<evidence type="ECO:0000313" key="8">
    <source>
        <dbReference type="Proteomes" id="UP001459277"/>
    </source>
</evidence>